<dbReference type="SUPFAM" id="SSF50630">
    <property type="entry name" value="Acid proteases"/>
    <property type="match status" value="1"/>
</dbReference>
<dbReference type="Gene3D" id="2.40.70.10">
    <property type="entry name" value="Acid Proteases"/>
    <property type="match status" value="1"/>
</dbReference>
<dbReference type="GeneTree" id="ENSGT00940000165756"/>
<accession>A0A8C5QU56</accession>
<reference evidence="2" key="1">
    <citation type="submission" date="2025-08" db="UniProtKB">
        <authorList>
            <consortium name="Ensembl"/>
        </authorList>
    </citation>
    <scope>IDENTIFICATION</scope>
</reference>
<reference evidence="2" key="2">
    <citation type="submission" date="2025-09" db="UniProtKB">
        <authorList>
            <consortium name="Ensembl"/>
        </authorList>
    </citation>
    <scope>IDENTIFICATION</scope>
</reference>
<dbReference type="PANTHER" id="PTHR37984:SF13">
    <property type="entry name" value="RIBONUCLEASE H"/>
    <property type="match status" value="1"/>
</dbReference>
<protein>
    <recommendedName>
        <fullName evidence="4">Retrotransposon gag domain-containing protein</fullName>
    </recommendedName>
</protein>
<evidence type="ECO:0000313" key="3">
    <source>
        <dbReference type="Proteomes" id="UP000694569"/>
    </source>
</evidence>
<organism evidence="2 3">
    <name type="scientific">Leptobrachium leishanense</name>
    <name type="common">Leishan spiny toad</name>
    <dbReference type="NCBI Taxonomy" id="445787"/>
    <lineage>
        <taxon>Eukaryota</taxon>
        <taxon>Metazoa</taxon>
        <taxon>Chordata</taxon>
        <taxon>Craniata</taxon>
        <taxon>Vertebrata</taxon>
        <taxon>Euteleostomi</taxon>
        <taxon>Amphibia</taxon>
        <taxon>Batrachia</taxon>
        <taxon>Anura</taxon>
        <taxon>Pelobatoidea</taxon>
        <taxon>Megophryidae</taxon>
        <taxon>Leptobrachium</taxon>
    </lineage>
</organism>
<dbReference type="Proteomes" id="UP000694569">
    <property type="component" value="Unplaced"/>
</dbReference>
<keyword evidence="3" id="KW-1185">Reference proteome</keyword>
<dbReference type="OrthoDB" id="9049943at2759"/>
<evidence type="ECO:0000256" key="1">
    <source>
        <dbReference type="SAM" id="MobiDB-lite"/>
    </source>
</evidence>
<evidence type="ECO:0008006" key="4">
    <source>
        <dbReference type="Google" id="ProtNLM"/>
    </source>
</evidence>
<proteinExistence type="predicted"/>
<evidence type="ECO:0000313" key="2">
    <source>
        <dbReference type="Ensembl" id="ENSLLEP00000043358.1"/>
    </source>
</evidence>
<dbReference type="Ensembl" id="ENSLLET00000045087.1">
    <property type="protein sequence ID" value="ENSLLEP00000043358.1"/>
    <property type="gene ID" value="ENSLLEG00000027577.1"/>
</dbReference>
<dbReference type="AlphaFoldDB" id="A0A8C5QU56"/>
<name>A0A8C5QU56_9ANUR</name>
<dbReference type="InterPro" id="IPR021109">
    <property type="entry name" value="Peptidase_aspartic_dom_sf"/>
</dbReference>
<dbReference type="PANTHER" id="PTHR37984">
    <property type="entry name" value="PROTEIN CBG26694"/>
    <property type="match status" value="1"/>
</dbReference>
<dbReference type="InterPro" id="IPR050951">
    <property type="entry name" value="Retrovirus_Pol_polyprotein"/>
</dbReference>
<sequence length="414" mass="45954">MALIGSIQSFDPAAESWSSWEERLEQYMEAYYVSAAKKVAVFLTALGQTAYGTLRDLVSPDKPATRPLPELIERLQEHYNPKPLEIAECFKFYSRRQHAGEDIKTYVINFRKLAATCQFGDYLQTALRDMFVMRLYDTAIQKRLLTESVLTLNKATELASVMEMAARDAKLLNPHPETPASQGEEIFSTSVAQHTQQSLPGHPKSQQSNVSGSAAPTCYRCGNPTHNALTCKFKMLFVSFVGRLVMSGRVCRSSRSIVTATKYRAKKTLHVNTDRKVSSSDDEPFVQHVVLFRVEGSTPAIKVDVTLNGCPVSMGVGTGAAVSVISWTDFKSLGLSLYLKPTTLNLQIYSQELLRPMGYVQPLVTSGKCCKTLRLYVVRKGGPPLYGRDWIKAMGMPPLAIAQCTLLSEVDSWV</sequence>
<feature type="region of interest" description="Disordered" evidence="1">
    <location>
        <begin position="189"/>
        <end position="213"/>
    </location>
</feature>